<evidence type="ECO:0000313" key="2">
    <source>
        <dbReference type="EMBL" id="SLN16982.1"/>
    </source>
</evidence>
<dbReference type="PANTHER" id="PTHR39323:SF1">
    <property type="entry name" value="BLR1149 PROTEIN"/>
    <property type="match status" value="1"/>
</dbReference>
<protein>
    <submittedName>
        <fullName evidence="1">Putative phosphoesterase</fullName>
    </submittedName>
</protein>
<sequence>MRRPTRAWDRSMNGIEIPFQGETLCALGSGALYWAARDLLIVSDLHFGKSERIARRRGTMLPPYETRATLERLEADLLETGAGGVLCLGDSFDDLDAANGLDGEDRAHLVSLIEGRAWHWVEGNHDPGPAGLPGEHHAELVIGPLVFRHIAEPGARGELSGHYHPKLGLPGCGGTRPCFLFDADRMILPAYGAYTGGMPATAPEFAALIGSPAFAVLTGAKPLLVPYPARKGTGRGRRRF</sequence>
<dbReference type="Gene3D" id="3.60.21.10">
    <property type="match status" value="1"/>
</dbReference>
<gene>
    <name evidence="1" type="ORF">CLV79_103133</name>
    <name evidence="2" type="ORF">LOS8367_00266</name>
</gene>
<dbReference type="PANTHER" id="PTHR39323">
    <property type="entry name" value="BLR1149 PROTEIN"/>
    <property type="match status" value="1"/>
</dbReference>
<organism evidence="2 3">
    <name type="scientific">Limimaricola soesokkakensis</name>
    <dbReference type="NCBI Taxonomy" id="1343159"/>
    <lineage>
        <taxon>Bacteria</taxon>
        <taxon>Pseudomonadati</taxon>
        <taxon>Pseudomonadota</taxon>
        <taxon>Alphaproteobacteria</taxon>
        <taxon>Rhodobacterales</taxon>
        <taxon>Paracoccaceae</taxon>
        <taxon>Limimaricola</taxon>
    </lineage>
</organism>
<reference evidence="1 4" key="2">
    <citation type="submission" date="2018-03" db="EMBL/GenBank/DDBJ databases">
        <title>Genomic Encyclopedia of Archaeal and Bacterial Type Strains, Phase II (KMG-II): from individual species to whole genera.</title>
        <authorList>
            <person name="Goeker M."/>
        </authorList>
    </citation>
    <scope>NUCLEOTIDE SEQUENCE [LARGE SCALE GENOMIC DNA]</scope>
    <source>
        <strain evidence="1 4">DSM 29956</strain>
    </source>
</reference>
<dbReference type="Proteomes" id="UP000193495">
    <property type="component" value="Unassembled WGS sequence"/>
</dbReference>
<dbReference type="AlphaFoldDB" id="A0A1X6YC19"/>
<evidence type="ECO:0000313" key="3">
    <source>
        <dbReference type="Proteomes" id="UP000193495"/>
    </source>
</evidence>
<keyword evidence="4" id="KW-1185">Reference proteome</keyword>
<proteinExistence type="predicted"/>
<evidence type="ECO:0000313" key="1">
    <source>
        <dbReference type="EMBL" id="PSK87086.1"/>
    </source>
</evidence>
<dbReference type="InterPro" id="IPR026336">
    <property type="entry name" value="PdeM-like"/>
</dbReference>
<dbReference type="InterPro" id="IPR029052">
    <property type="entry name" value="Metallo-depent_PP-like"/>
</dbReference>
<name>A0A1X6YC19_9RHOB</name>
<dbReference type="NCBIfam" id="TIGR04123">
    <property type="entry name" value="P_estr_lig_assc"/>
    <property type="match status" value="1"/>
</dbReference>
<accession>A0A1X6YC19</accession>
<evidence type="ECO:0000313" key="4">
    <source>
        <dbReference type="Proteomes" id="UP000240624"/>
    </source>
</evidence>
<dbReference type="Proteomes" id="UP000240624">
    <property type="component" value="Unassembled WGS sequence"/>
</dbReference>
<dbReference type="EMBL" id="FWFY01000001">
    <property type="protein sequence ID" value="SLN16982.1"/>
    <property type="molecule type" value="Genomic_DNA"/>
</dbReference>
<reference evidence="2 3" key="1">
    <citation type="submission" date="2017-03" db="EMBL/GenBank/DDBJ databases">
        <authorList>
            <person name="Afonso C.L."/>
            <person name="Miller P.J."/>
            <person name="Scott M.A."/>
            <person name="Spackman E."/>
            <person name="Goraichik I."/>
            <person name="Dimitrov K.M."/>
            <person name="Suarez D.L."/>
            <person name="Swayne D.E."/>
        </authorList>
    </citation>
    <scope>NUCLEOTIDE SEQUENCE [LARGE SCALE GENOMIC DNA]</scope>
    <source>
        <strain evidence="2 3">CECT 8367</strain>
    </source>
</reference>
<dbReference type="EMBL" id="PYGB01000003">
    <property type="protein sequence ID" value="PSK87086.1"/>
    <property type="molecule type" value="Genomic_DNA"/>
</dbReference>
<dbReference type="SUPFAM" id="SSF56300">
    <property type="entry name" value="Metallo-dependent phosphatases"/>
    <property type="match status" value="1"/>
</dbReference>